<evidence type="ECO:0000256" key="5">
    <source>
        <dbReference type="ARBA" id="ARBA00022801"/>
    </source>
</evidence>
<dbReference type="FunFam" id="3.30.230.10:FF:000021">
    <property type="entry name" value="Ribonuclease P protein component"/>
    <property type="match status" value="1"/>
</dbReference>
<keyword evidence="2 7" id="KW-0819">tRNA processing</keyword>
<dbReference type="AlphaFoldDB" id="A0A430AMR9"/>
<dbReference type="InterPro" id="IPR000100">
    <property type="entry name" value="RNase_P"/>
</dbReference>
<evidence type="ECO:0000256" key="3">
    <source>
        <dbReference type="ARBA" id="ARBA00022722"/>
    </source>
</evidence>
<dbReference type="HAMAP" id="MF_00227">
    <property type="entry name" value="RNase_P"/>
    <property type="match status" value="1"/>
</dbReference>
<evidence type="ECO:0000256" key="2">
    <source>
        <dbReference type="ARBA" id="ARBA00022694"/>
    </source>
</evidence>
<dbReference type="InterPro" id="IPR020568">
    <property type="entry name" value="Ribosomal_Su5_D2-typ_SF"/>
</dbReference>
<evidence type="ECO:0000256" key="7">
    <source>
        <dbReference type="HAMAP-Rule" id="MF_00227"/>
    </source>
</evidence>
<protein>
    <recommendedName>
        <fullName evidence="7 8">Ribonuclease P protein component</fullName>
        <shortName evidence="7">RNase P protein</shortName>
        <shortName evidence="7">RNaseP protein</shortName>
        <ecNumber evidence="7 8">3.1.26.5</ecNumber>
    </recommendedName>
    <alternativeName>
        <fullName evidence="7">Protein C5</fullName>
    </alternativeName>
</protein>
<comment type="catalytic activity">
    <reaction evidence="7">
        <text>Endonucleolytic cleavage of RNA, removing 5'-extranucleotides from tRNA precursor.</text>
        <dbReference type="EC" id="3.1.26.5"/>
    </reaction>
</comment>
<dbReference type="SUPFAM" id="SSF54211">
    <property type="entry name" value="Ribosomal protein S5 domain 2-like"/>
    <property type="match status" value="1"/>
</dbReference>
<evidence type="ECO:0000256" key="6">
    <source>
        <dbReference type="ARBA" id="ARBA00022884"/>
    </source>
</evidence>
<name>A0A430AMR9_9ENTE</name>
<organism evidence="9 10">
    <name type="scientific">Vagococcus acidifermentans</name>
    <dbReference type="NCBI Taxonomy" id="564710"/>
    <lineage>
        <taxon>Bacteria</taxon>
        <taxon>Bacillati</taxon>
        <taxon>Bacillota</taxon>
        <taxon>Bacilli</taxon>
        <taxon>Lactobacillales</taxon>
        <taxon>Enterococcaceae</taxon>
        <taxon>Vagococcus</taxon>
    </lineage>
</organism>
<keyword evidence="6 7" id="KW-0694">RNA-binding</keyword>
<reference evidence="9 10" key="1">
    <citation type="submission" date="2017-05" db="EMBL/GenBank/DDBJ databases">
        <title>Vagococcus spp. assemblies.</title>
        <authorList>
            <person name="Gulvik C.A."/>
        </authorList>
    </citation>
    <scope>NUCLEOTIDE SEQUENCE [LARGE SCALE GENOMIC DNA]</scope>
    <source>
        <strain evidence="9 10">LMG 24798</strain>
    </source>
</reference>
<dbReference type="NCBIfam" id="TIGR00188">
    <property type="entry name" value="rnpA"/>
    <property type="match status" value="1"/>
</dbReference>
<dbReference type="Pfam" id="PF00825">
    <property type="entry name" value="Ribonuclease_P"/>
    <property type="match status" value="1"/>
</dbReference>
<gene>
    <name evidence="7" type="primary">rnpA</name>
    <name evidence="9" type="ORF">CBF27_12710</name>
</gene>
<evidence type="ECO:0000256" key="1">
    <source>
        <dbReference type="ARBA" id="ARBA00002663"/>
    </source>
</evidence>
<sequence length="112" mass="13123">MKKSYRIKKESDFQNIINEKNSFANRNFVVYVSKQDNSRHFKVGLSVGKKIGNAVTRNRYKRLIRQALLSIQKDIPPNYYFIVIARPNIVSLSYDEVKKNLIHVLRLANILI</sequence>
<keyword evidence="5 7" id="KW-0378">Hydrolase</keyword>
<evidence type="ECO:0000256" key="8">
    <source>
        <dbReference type="NCBIfam" id="TIGR00188"/>
    </source>
</evidence>
<comment type="subunit">
    <text evidence="7">Consists of a catalytic RNA component (M1 or rnpB) and a protein subunit.</text>
</comment>
<dbReference type="PANTHER" id="PTHR33992">
    <property type="entry name" value="RIBONUCLEASE P PROTEIN COMPONENT"/>
    <property type="match status" value="1"/>
</dbReference>
<dbReference type="GO" id="GO:0042781">
    <property type="term" value="F:3'-tRNA processing endoribonuclease activity"/>
    <property type="evidence" value="ECO:0007669"/>
    <property type="project" value="TreeGrafter"/>
</dbReference>
<dbReference type="EMBL" id="NGKC01000019">
    <property type="protein sequence ID" value="RSU09389.1"/>
    <property type="molecule type" value="Genomic_DNA"/>
</dbReference>
<proteinExistence type="inferred from homology"/>
<comment type="caution">
    <text evidence="9">The sequence shown here is derived from an EMBL/GenBank/DDBJ whole genome shotgun (WGS) entry which is preliminary data.</text>
</comment>
<evidence type="ECO:0000313" key="10">
    <source>
        <dbReference type="Proteomes" id="UP000286773"/>
    </source>
</evidence>
<dbReference type="Proteomes" id="UP000286773">
    <property type="component" value="Unassembled WGS sequence"/>
</dbReference>
<dbReference type="EC" id="3.1.26.5" evidence="7 8"/>
<dbReference type="GO" id="GO:0000049">
    <property type="term" value="F:tRNA binding"/>
    <property type="evidence" value="ECO:0007669"/>
    <property type="project" value="UniProtKB-UniRule"/>
</dbReference>
<dbReference type="GO" id="GO:0004526">
    <property type="term" value="F:ribonuclease P activity"/>
    <property type="evidence" value="ECO:0007669"/>
    <property type="project" value="UniProtKB-UniRule"/>
</dbReference>
<dbReference type="PANTHER" id="PTHR33992:SF1">
    <property type="entry name" value="RIBONUCLEASE P PROTEIN COMPONENT"/>
    <property type="match status" value="1"/>
</dbReference>
<dbReference type="OrthoDB" id="9810867at2"/>
<accession>A0A430AMR9</accession>
<dbReference type="GO" id="GO:0030677">
    <property type="term" value="C:ribonuclease P complex"/>
    <property type="evidence" value="ECO:0007669"/>
    <property type="project" value="TreeGrafter"/>
</dbReference>
<evidence type="ECO:0000256" key="4">
    <source>
        <dbReference type="ARBA" id="ARBA00022759"/>
    </source>
</evidence>
<comment type="similarity">
    <text evidence="7">Belongs to the RnpA family.</text>
</comment>
<dbReference type="RefSeq" id="WP_126814904.1">
    <property type="nucleotide sequence ID" value="NZ_NGKC01000019.1"/>
</dbReference>
<keyword evidence="10" id="KW-1185">Reference proteome</keyword>
<dbReference type="GO" id="GO:0001682">
    <property type="term" value="P:tRNA 5'-leader removal"/>
    <property type="evidence" value="ECO:0007669"/>
    <property type="project" value="UniProtKB-UniRule"/>
</dbReference>
<keyword evidence="3 7" id="KW-0540">Nuclease</keyword>
<keyword evidence="4 7" id="KW-0255">Endonuclease</keyword>
<dbReference type="InterPro" id="IPR014721">
    <property type="entry name" value="Ribsml_uS5_D2-typ_fold_subgr"/>
</dbReference>
<comment type="function">
    <text evidence="1 7">RNaseP catalyzes the removal of the 5'-leader sequence from pre-tRNA to produce the mature 5'-terminus. It can also cleave other RNA substrates such as 4.5S RNA. The protein component plays an auxiliary but essential role in vivo by binding to the 5'-leader sequence and broadening the substrate specificity of the ribozyme.</text>
</comment>
<dbReference type="Gene3D" id="3.30.230.10">
    <property type="match status" value="1"/>
</dbReference>
<evidence type="ECO:0000313" key="9">
    <source>
        <dbReference type="EMBL" id="RSU09389.1"/>
    </source>
</evidence>